<name>Q97JX3_CLOAB</name>
<evidence type="ECO:0000313" key="2">
    <source>
        <dbReference type="Proteomes" id="UP000000814"/>
    </source>
</evidence>
<dbReference type="RefSeq" id="WP_010964463.1">
    <property type="nucleotide sequence ID" value="NC_003030.1"/>
</dbReference>
<dbReference type="KEGG" id="cac:CA_C1150"/>
<organism evidence="1 2">
    <name type="scientific">Clostridium acetobutylicum (strain ATCC 824 / DSM 792 / JCM 1419 / IAM 19013 / LMG 5710 / NBRC 13948 / NRRL B-527 / VKM B-1787 / 2291 / W)</name>
    <dbReference type="NCBI Taxonomy" id="272562"/>
    <lineage>
        <taxon>Bacteria</taxon>
        <taxon>Bacillati</taxon>
        <taxon>Bacillota</taxon>
        <taxon>Clostridia</taxon>
        <taxon>Eubacteriales</taxon>
        <taxon>Clostridiaceae</taxon>
        <taxon>Clostridium</taxon>
    </lineage>
</organism>
<evidence type="ECO:0000313" key="1">
    <source>
        <dbReference type="EMBL" id="AAK79122.1"/>
    </source>
</evidence>
<dbReference type="GeneID" id="44997660"/>
<dbReference type="STRING" id="272562.CA_C1150"/>
<accession>Q97JX3</accession>
<proteinExistence type="predicted"/>
<reference evidence="1 2" key="1">
    <citation type="journal article" date="2001" name="J. Bacteriol.">
        <title>Genome sequence and comparative analysis of the solvent-producing bacterium Clostridium acetobutylicum.</title>
        <authorList>
            <person name="Nolling J."/>
            <person name="Breton G."/>
            <person name="Omelchenko M.V."/>
            <person name="Makarova K.S."/>
            <person name="Zeng Q."/>
            <person name="Gibson R."/>
            <person name="Lee H.M."/>
            <person name="Dubois J."/>
            <person name="Qiu D."/>
            <person name="Hitti J."/>
            <person name="Wolf Y.I."/>
            <person name="Tatusov R.L."/>
            <person name="Sabathe F."/>
            <person name="Doucette-Stamm L."/>
            <person name="Soucaille P."/>
            <person name="Daly M.J."/>
            <person name="Bennett G.N."/>
            <person name="Koonin E.V."/>
            <person name="Smith D.R."/>
        </authorList>
    </citation>
    <scope>NUCLEOTIDE SEQUENCE [LARGE SCALE GENOMIC DNA]</scope>
    <source>
        <strain evidence="2">ATCC 824 / DSM 792 / JCM 1419 / LMG 5710 / VKM B-1787</strain>
    </source>
</reference>
<keyword evidence="2" id="KW-1185">Reference proteome</keyword>
<dbReference type="EMBL" id="AE001437">
    <property type="protein sequence ID" value="AAK79122.1"/>
    <property type="molecule type" value="Genomic_DNA"/>
</dbReference>
<dbReference type="HOGENOM" id="CLU_2328710_0_0_9"/>
<dbReference type="PIR" id="G97041">
    <property type="entry name" value="G97041"/>
</dbReference>
<dbReference type="PATRIC" id="fig|272562.8.peg.1355"/>
<sequence>MKDDLIIWVVIDSEYWEFKREEFEYTFKLDEVLDYDKVEEIYIHNALIRVNYKNGKIKEYKYEHDTKTYYLVKKGTCEKLIKWLKDRRRSFLVYLSTH</sequence>
<protein>
    <submittedName>
        <fullName evidence="1">Uncharacterized protein</fullName>
    </submittedName>
</protein>
<gene>
    <name evidence="1" type="ordered locus">CA_C1150</name>
</gene>
<dbReference type="Proteomes" id="UP000000814">
    <property type="component" value="Chromosome"/>
</dbReference>
<dbReference type="AlphaFoldDB" id="Q97JX3"/>